<feature type="transmembrane region" description="Helical" evidence="8">
    <location>
        <begin position="188"/>
        <end position="207"/>
    </location>
</feature>
<keyword evidence="3" id="KW-0813">Transport</keyword>
<evidence type="ECO:0000259" key="9">
    <source>
        <dbReference type="Pfam" id="PF01699"/>
    </source>
</evidence>
<dbReference type="EMBL" id="CP119962">
    <property type="protein sequence ID" value="WFD39835.1"/>
    <property type="molecule type" value="Genomic_DNA"/>
</dbReference>
<dbReference type="InterPro" id="IPR051359">
    <property type="entry name" value="CaCA_antiporter"/>
</dbReference>
<feature type="transmembrane region" description="Helical" evidence="8">
    <location>
        <begin position="53"/>
        <end position="75"/>
    </location>
</feature>
<evidence type="ECO:0000256" key="7">
    <source>
        <dbReference type="SAM" id="MobiDB-lite"/>
    </source>
</evidence>
<feature type="transmembrane region" description="Helical" evidence="8">
    <location>
        <begin position="560"/>
        <end position="583"/>
    </location>
</feature>
<evidence type="ECO:0000256" key="8">
    <source>
        <dbReference type="SAM" id="Phobius"/>
    </source>
</evidence>
<evidence type="ECO:0000256" key="1">
    <source>
        <dbReference type="ARBA" id="ARBA00004141"/>
    </source>
</evidence>
<feature type="transmembrane region" description="Helical" evidence="8">
    <location>
        <begin position="157"/>
        <end position="176"/>
    </location>
</feature>
<feature type="transmembrane region" description="Helical" evidence="8">
    <location>
        <begin position="604"/>
        <end position="629"/>
    </location>
</feature>
<name>A0AAF0EZF8_9BASI</name>
<dbReference type="GO" id="GO:0006874">
    <property type="term" value="P:intracellular calcium ion homeostasis"/>
    <property type="evidence" value="ECO:0007669"/>
    <property type="project" value="TreeGrafter"/>
</dbReference>
<evidence type="ECO:0000313" key="10">
    <source>
        <dbReference type="EMBL" id="WFD39835.1"/>
    </source>
</evidence>
<accession>A0AAF0EZF8</accession>
<evidence type="ECO:0000256" key="6">
    <source>
        <dbReference type="ARBA" id="ARBA00023136"/>
    </source>
</evidence>
<dbReference type="RefSeq" id="XP_060122732.1">
    <property type="nucleotide sequence ID" value="XM_060266749.1"/>
</dbReference>
<evidence type="ECO:0000313" key="11">
    <source>
        <dbReference type="Proteomes" id="UP001217754"/>
    </source>
</evidence>
<comment type="subcellular location">
    <subcellularLocation>
        <location evidence="1">Membrane</location>
        <topology evidence="1">Multi-pass membrane protein</topology>
    </subcellularLocation>
</comment>
<dbReference type="PANTHER" id="PTHR12266:SF0">
    <property type="entry name" value="MITOCHONDRIAL SODIUM_CALCIUM EXCHANGER PROTEIN"/>
    <property type="match status" value="1"/>
</dbReference>
<organism evidence="10 11">
    <name type="scientific">Malassezia japonica</name>
    <dbReference type="NCBI Taxonomy" id="223818"/>
    <lineage>
        <taxon>Eukaryota</taxon>
        <taxon>Fungi</taxon>
        <taxon>Dikarya</taxon>
        <taxon>Basidiomycota</taxon>
        <taxon>Ustilaginomycotina</taxon>
        <taxon>Malasseziomycetes</taxon>
        <taxon>Malasseziales</taxon>
        <taxon>Malasseziaceae</taxon>
        <taxon>Malassezia</taxon>
    </lineage>
</organism>
<dbReference type="Proteomes" id="UP001217754">
    <property type="component" value="Chromosome 5"/>
</dbReference>
<feature type="transmembrane region" description="Helical" evidence="8">
    <location>
        <begin position="537"/>
        <end position="554"/>
    </location>
</feature>
<dbReference type="InterPro" id="IPR044880">
    <property type="entry name" value="NCX_ion-bd_dom_sf"/>
</dbReference>
<sequence length="679" mass="73475">MENCPAVPEGVLGALACQHILQECTNSASYPYLQLYYCLGVQTLPAEVEWLRAALGMSLVLGALLLVFSALGLVAGDFFCPNLSSLGAELGLSDSTVGVTLLAFGNGFPDVVSTFRAMQKNAGAMALGELMGAAVFTVSMVCGSIMVFYSFRVHPYVLLRDVGVFAIALTSMLYFLQDGKMGVKEGLAMVALYLAFVFLVFFGDLYVDPELGAEAADAERIAEQSPLLGEPMLHVDHTQPTSLSRLPVVSTYEVRRLTRLLDENSGRFLDSPRRASQTRHASLPIYTSGETLGDDMVRTYSNGAIEARRPPTQLVGRRAVSPEPARRVASPVPLPRSASPQPMDEEPVVPHIRIQRPSVDLGRPPILWHRVWIIALFPSLVCWEHRTLLQRVVGVLSAPALLVLRITVPLMSREEFVLHKALSRLLASPLAPDASPTPSECAACDELGETSPAQLADPDYIVQTAERTEADRVLMALQCALCPAFALWVLAWPAHDGVRHALMAASLLLGGAFGWALAARLRKNPQCHSPLELQRYALLRSSVGFLAGLLWIIVSVDEVLAVLHALGYIYGWSEAILGLTLFAMGNSLGDVVTNLTIAHLGHPLMALSACFASPLTNLLLGMGASATWMQLTHPSHGPYYFPHSATLQLSSRVLLGMLLSMLVVIPLNGFRHQCISGNT</sequence>
<feature type="transmembrane region" description="Helical" evidence="8">
    <location>
        <begin position="498"/>
        <end position="517"/>
    </location>
</feature>
<comment type="similarity">
    <text evidence="2">Belongs to the Ca(2+):cation antiporter (CaCA) (TC 2.A.19) family.</text>
</comment>
<feature type="domain" description="Sodium/calcium exchanger membrane region" evidence="9">
    <location>
        <begin position="543"/>
        <end position="664"/>
    </location>
</feature>
<gene>
    <name evidence="10" type="ORF">MJAP1_002816</name>
</gene>
<dbReference type="AlphaFoldDB" id="A0AAF0EZF8"/>
<dbReference type="GeneID" id="85226467"/>
<feature type="transmembrane region" description="Helical" evidence="8">
    <location>
        <begin position="130"/>
        <end position="151"/>
    </location>
</feature>
<feature type="domain" description="Sodium/calcium exchanger membrane region" evidence="9">
    <location>
        <begin position="63"/>
        <end position="201"/>
    </location>
</feature>
<evidence type="ECO:0000256" key="4">
    <source>
        <dbReference type="ARBA" id="ARBA00022692"/>
    </source>
</evidence>
<feature type="transmembrane region" description="Helical" evidence="8">
    <location>
        <begin position="649"/>
        <end position="670"/>
    </location>
</feature>
<proteinExistence type="inferred from homology"/>
<dbReference type="GO" id="GO:0016020">
    <property type="term" value="C:membrane"/>
    <property type="evidence" value="ECO:0007669"/>
    <property type="project" value="UniProtKB-SubCell"/>
</dbReference>
<dbReference type="Pfam" id="PF01699">
    <property type="entry name" value="Na_Ca_ex"/>
    <property type="match status" value="2"/>
</dbReference>
<feature type="region of interest" description="Disordered" evidence="7">
    <location>
        <begin position="316"/>
        <end position="344"/>
    </location>
</feature>
<keyword evidence="11" id="KW-1185">Reference proteome</keyword>
<feature type="transmembrane region" description="Helical" evidence="8">
    <location>
        <begin position="473"/>
        <end position="492"/>
    </location>
</feature>
<dbReference type="InterPro" id="IPR004837">
    <property type="entry name" value="NaCa_Exmemb"/>
</dbReference>
<keyword evidence="5 8" id="KW-1133">Transmembrane helix</keyword>
<dbReference type="GO" id="GO:0008324">
    <property type="term" value="F:monoatomic cation transmembrane transporter activity"/>
    <property type="evidence" value="ECO:0007669"/>
    <property type="project" value="TreeGrafter"/>
</dbReference>
<evidence type="ECO:0000256" key="2">
    <source>
        <dbReference type="ARBA" id="ARBA00008170"/>
    </source>
</evidence>
<evidence type="ECO:0000256" key="5">
    <source>
        <dbReference type="ARBA" id="ARBA00022989"/>
    </source>
</evidence>
<keyword evidence="6 8" id="KW-0472">Membrane</keyword>
<dbReference type="Gene3D" id="1.20.1420.30">
    <property type="entry name" value="NCX, central ion-binding region"/>
    <property type="match status" value="2"/>
</dbReference>
<keyword evidence="4 8" id="KW-0812">Transmembrane</keyword>
<evidence type="ECO:0000256" key="3">
    <source>
        <dbReference type="ARBA" id="ARBA00022448"/>
    </source>
</evidence>
<dbReference type="PANTHER" id="PTHR12266">
    <property type="entry name" value="NA+/CA2+ K+ INDEPENDENT EXCHANGER"/>
    <property type="match status" value="1"/>
</dbReference>
<reference evidence="10" key="1">
    <citation type="submission" date="2023-03" db="EMBL/GenBank/DDBJ databases">
        <title>Mating type loci evolution in Malassezia.</title>
        <authorList>
            <person name="Coelho M.A."/>
        </authorList>
    </citation>
    <scope>NUCLEOTIDE SEQUENCE</scope>
    <source>
        <strain evidence="10">CBS 9431</strain>
    </source>
</reference>
<protein>
    <recommendedName>
        <fullName evidence="9">Sodium/calcium exchanger membrane region domain-containing protein</fullName>
    </recommendedName>
</protein>